<evidence type="ECO:0000256" key="1">
    <source>
        <dbReference type="ARBA" id="ARBA00000085"/>
    </source>
</evidence>
<dbReference type="InterPro" id="IPR003661">
    <property type="entry name" value="HisK_dim/P_dom"/>
</dbReference>
<evidence type="ECO:0000256" key="3">
    <source>
        <dbReference type="SAM" id="Coils"/>
    </source>
</evidence>
<dbReference type="EC" id="2.7.13.3" evidence="2"/>
<name>A0A6M8EXH4_9BACT</name>
<keyword evidence="5" id="KW-0808">Transferase</keyword>
<proteinExistence type="predicted"/>
<dbReference type="CDD" id="cd00082">
    <property type="entry name" value="HisKA"/>
    <property type="match status" value="1"/>
</dbReference>
<dbReference type="InterPro" id="IPR029016">
    <property type="entry name" value="GAF-like_dom_sf"/>
</dbReference>
<dbReference type="SUPFAM" id="SSF47384">
    <property type="entry name" value="Homodimeric domain of signal transducing histidine kinase"/>
    <property type="match status" value="1"/>
</dbReference>
<evidence type="ECO:0000256" key="2">
    <source>
        <dbReference type="ARBA" id="ARBA00012438"/>
    </source>
</evidence>
<dbReference type="Proteomes" id="UP000503483">
    <property type="component" value="Chromosome"/>
</dbReference>
<dbReference type="RefSeq" id="WP_172126826.1">
    <property type="nucleotide sequence ID" value="NZ_CP042652.1"/>
</dbReference>
<keyword evidence="6" id="KW-1185">Reference proteome</keyword>
<evidence type="ECO:0000259" key="4">
    <source>
        <dbReference type="Pfam" id="PF01590"/>
    </source>
</evidence>
<dbReference type="EMBL" id="CP042652">
    <property type="protein sequence ID" value="QKE29255.1"/>
    <property type="molecule type" value="Genomic_DNA"/>
</dbReference>
<feature type="domain" description="GAF" evidence="4">
    <location>
        <begin position="19"/>
        <end position="177"/>
    </location>
</feature>
<dbReference type="InterPro" id="IPR003018">
    <property type="entry name" value="GAF"/>
</dbReference>
<dbReference type="SUPFAM" id="SSF55781">
    <property type="entry name" value="GAF domain-like"/>
    <property type="match status" value="1"/>
</dbReference>
<protein>
    <recommendedName>
        <fullName evidence="2">histidine kinase</fullName>
        <ecNumber evidence="2">2.7.13.3</ecNumber>
    </recommendedName>
</protein>
<comment type="catalytic activity">
    <reaction evidence="1">
        <text>ATP + protein L-histidine = ADP + protein N-phospho-L-histidine.</text>
        <dbReference type="EC" id="2.7.13.3"/>
    </reaction>
</comment>
<evidence type="ECO:0000313" key="6">
    <source>
        <dbReference type="Proteomes" id="UP000503483"/>
    </source>
</evidence>
<dbReference type="InterPro" id="IPR036097">
    <property type="entry name" value="HisK_dim/P_sf"/>
</dbReference>
<keyword evidence="3" id="KW-0175">Coiled coil</keyword>
<sequence>MKDLELRHIYDINLFNINDLDVLLHEILKYTRELINAEAGTIYIKEDEYLKFHVFQNDKLSYEDIYKLFYTIKDSKLPLFIENKFLAVDSFKTKKIIMIDDIYDTKEYEYSGTKEFDEKLNYKTHSIITIPLIHPIRDEVLGVVQLLNKKDNDNYINFNEKDKNSLSMFSSFIALSISKAQNDVVKLQRLNEELENANKRLEKKIEREVLDNKYKSSIIFHQSKMSSMGELIGNIAHEWKEPLGVISAYASSLKLDVEYENINSPEFIIKLDRMLDITNKLSGTIDDFETFYNIETIKETFFINSSIYKSLELAKVTFDENNIVLILDLDISISMYGLRNEFTQALLNLLVSIKDSLIQKVSLDKNRYIFIDLFQKDGKKYIVIKNNSGEKILDNNKNIINENLHLEKINNNSKSGLYMTKIIIEKHTNGVITFDNVEFSYKGKDYKGEQFTIILE</sequence>
<dbReference type="Gene3D" id="1.10.287.130">
    <property type="match status" value="1"/>
</dbReference>
<gene>
    <name evidence="5" type="ORF">AACT_2126</name>
</gene>
<dbReference type="Pfam" id="PF01590">
    <property type="entry name" value="GAF"/>
    <property type="match status" value="1"/>
</dbReference>
<evidence type="ECO:0000313" key="5">
    <source>
        <dbReference type="EMBL" id="QKE29255.1"/>
    </source>
</evidence>
<dbReference type="Gene3D" id="3.30.450.40">
    <property type="match status" value="1"/>
</dbReference>
<accession>A0A6M8EXH4</accession>
<feature type="coiled-coil region" evidence="3">
    <location>
        <begin position="177"/>
        <end position="211"/>
    </location>
</feature>
<dbReference type="AlphaFoldDB" id="A0A6M8EXH4"/>
<keyword evidence="5" id="KW-0418">Kinase</keyword>
<dbReference type="GO" id="GO:0000155">
    <property type="term" value="F:phosphorelay sensor kinase activity"/>
    <property type="evidence" value="ECO:0007669"/>
    <property type="project" value="InterPro"/>
</dbReference>
<organism evidence="5 6">
    <name type="scientific">Arcobacter acticola</name>
    <dbReference type="NCBI Taxonomy" id="1849015"/>
    <lineage>
        <taxon>Bacteria</taxon>
        <taxon>Pseudomonadati</taxon>
        <taxon>Campylobacterota</taxon>
        <taxon>Epsilonproteobacteria</taxon>
        <taxon>Campylobacterales</taxon>
        <taxon>Arcobacteraceae</taxon>
        <taxon>Arcobacter</taxon>
    </lineage>
</organism>
<dbReference type="KEGG" id="paco:AACT_2126"/>
<reference evidence="5 6" key="1">
    <citation type="submission" date="2019-08" db="EMBL/GenBank/DDBJ databases">
        <title>Complete genome sequence of Arcobacter acticola.</title>
        <authorList>
            <person name="Miller W."/>
        </authorList>
    </citation>
    <scope>NUCLEOTIDE SEQUENCE [LARGE SCALE GENOMIC DNA]</scope>
    <source>
        <strain evidence="5 6">KCTC 52212</strain>
    </source>
</reference>